<feature type="non-terminal residue" evidence="2">
    <location>
        <position position="100"/>
    </location>
</feature>
<protein>
    <submittedName>
        <fullName evidence="2">Uncharacterized protein</fullName>
    </submittedName>
</protein>
<organism evidence="2 3">
    <name type="scientific">Polarella glacialis</name>
    <name type="common">Dinoflagellate</name>
    <dbReference type="NCBI Taxonomy" id="89957"/>
    <lineage>
        <taxon>Eukaryota</taxon>
        <taxon>Sar</taxon>
        <taxon>Alveolata</taxon>
        <taxon>Dinophyceae</taxon>
        <taxon>Suessiales</taxon>
        <taxon>Suessiaceae</taxon>
        <taxon>Polarella</taxon>
    </lineage>
</organism>
<keyword evidence="1" id="KW-0812">Transmembrane</keyword>
<name>A0A813J4J8_POLGL</name>
<keyword evidence="1" id="KW-0472">Membrane</keyword>
<gene>
    <name evidence="2" type="ORF">PGLA2088_LOCUS15577</name>
</gene>
<dbReference type="EMBL" id="CAJNNW010019346">
    <property type="protein sequence ID" value="CAE8664417.1"/>
    <property type="molecule type" value="Genomic_DNA"/>
</dbReference>
<evidence type="ECO:0000313" key="3">
    <source>
        <dbReference type="Proteomes" id="UP000626109"/>
    </source>
</evidence>
<keyword evidence="1" id="KW-1133">Transmembrane helix</keyword>
<proteinExistence type="predicted"/>
<feature type="transmembrane region" description="Helical" evidence="1">
    <location>
        <begin position="74"/>
        <end position="99"/>
    </location>
</feature>
<accession>A0A813J4J8</accession>
<evidence type="ECO:0000313" key="2">
    <source>
        <dbReference type="EMBL" id="CAE8664417.1"/>
    </source>
</evidence>
<reference evidence="2" key="1">
    <citation type="submission" date="2021-02" db="EMBL/GenBank/DDBJ databases">
        <authorList>
            <person name="Dougan E. K."/>
            <person name="Rhodes N."/>
            <person name="Thang M."/>
            <person name="Chan C."/>
        </authorList>
    </citation>
    <scope>NUCLEOTIDE SEQUENCE</scope>
</reference>
<dbReference type="AlphaFoldDB" id="A0A813J4J8"/>
<evidence type="ECO:0000256" key="1">
    <source>
        <dbReference type="SAM" id="Phobius"/>
    </source>
</evidence>
<comment type="caution">
    <text evidence="2">The sequence shown here is derived from an EMBL/GenBank/DDBJ whole genome shotgun (WGS) entry which is preliminary data.</text>
</comment>
<dbReference type="Proteomes" id="UP000626109">
    <property type="component" value="Unassembled WGS sequence"/>
</dbReference>
<sequence>MGKDSLTHELDLKMAEQNILEIQLVSIKAEVHLLKQQIRKQVGKDALSDSSSSDDSNDEAPAVAQPVPALCDDALVACRVVVAVFVALVAVVVVVVVVIV</sequence>